<dbReference type="GO" id="GO:0000034">
    <property type="term" value="F:adenine deaminase activity"/>
    <property type="evidence" value="ECO:0007669"/>
    <property type="project" value="UniProtKB-UniRule"/>
</dbReference>
<feature type="binding site" evidence="7">
    <location>
        <position position="21"/>
    </location>
    <ligand>
        <name>Zn(2+)</name>
        <dbReference type="ChEBI" id="CHEBI:29105"/>
        <note>catalytic</note>
    </ligand>
</feature>
<dbReference type="GO" id="GO:0005829">
    <property type="term" value="C:cytosol"/>
    <property type="evidence" value="ECO:0007669"/>
    <property type="project" value="TreeGrafter"/>
</dbReference>
<dbReference type="GO" id="GO:0005634">
    <property type="term" value="C:nucleus"/>
    <property type="evidence" value="ECO:0007669"/>
    <property type="project" value="UniProtKB-SubCell"/>
</dbReference>
<dbReference type="Pfam" id="PF00962">
    <property type="entry name" value="A_deaminase"/>
    <property type="match status" value="1"/>
</dbReference>
<dbReference type="EMBL" id="JAUIQD010000007">
    <property type="protein sequence ID" value="KAK3344186.1"/>
    <property type="molecule type" value="Genomic_DNA"/>
</dbReference>
<feature type="site" description="Important for catalytic activity" evidence="7">
    <location>
        <position position="257"/>
    </location>
</feature>
<dbReference type="HAMAP" id="MF_01962">
    <property type="entry name" value="Adenine_deaminase"/>
    <property type="match status" value="1"/>
</dbReference>
<keyword evidence="10" id="KW-1185">Reference proteome</keyword>
<dbReference type="InterPro" id="IPR006650">
    <property type="entry name" value="A/AMP_deam_AS"/>
</dbReference>
<dbReference type="AlphaFoldDB" id="A0AAJ0H9B7"/>
<evidence type="ECO:0000256" key="6">
    <source>
        <dbReference type="ARBA" id="ARBA00023242"/>
    </source>
</evidence>
<dbReference type="PROSITE" id="PS00485">
    <property type="entry name" value="A_DEAMINASE"/>
    <property type="match status" value="1"/>
</dbReference>
<protein>
    <recommendedName>
        <fullName evidence="7">Adenine deaminase</fullName>
        <shortName evidence="7">ADE</shortName>
        <ecNumber evidence="7">3.5.4.2</ecNumber>
    </recommendedName>
    <alternativeName>
        <fullName evidence="7">Adenine aminohydrolase</fullName>
        <shortName evidence="7">AAH</shortName>
    </alternativeName>
</protein>
<evidence type="ECO:0000259" key="8">
    <source>
        <dbReference type="Pfam" id="PF00962"/>
    </source>
</evidence>
<dbReference type="Gene3D" id="3.20.20.140">
    <property type="entry name" value="Metal-dependent hydrolases"/>
    <property type="match status" value="1"/>
</dbReference>
<gene>
    <name evidence="7" type="primary">AAH1</name>
    <name evidence="9" type="ORF">B0T25DRAFT_462735</name>
</gene>
<evidence type="ECO:0000256" key="1">
    <source>
        <dbReference type="ARBA" id="ARBA00022490"/>
    </source>
</evidence>
<evidence type="ECO:0000256" key="7">
    <source>
        <dbReference type="HAMAP-Rule" id="MF_03145"/>
    </source>
</evidence>
<keyword evidence="1 7" id="KW-0963">Cytoplasm</keyword>
<proteinExistence type="inferred from homology"/>
<dbReference type="GO" id="GO:0009168">
    <property type="term" value="P:purine ribonucleoside monophosphate biosynthetic process"/>
    <property type="evidence" value="ECO:0007669"/>
    <property type="project" value="InterPro"/>
</dbReference>
<dbReference type="InterPro" id="IPR032466">
    <property type="entry name" value="Metal_Hydrolase"/>
</dbReference>
<evidence type="ECO:0000256" key="4">
    <source>
        <dbReference type="ARBA" id="ARBA00022833"/>
    </source>
</evidence>
<keyword evidence="4 7" id="KW-0862">Zinc</keyword>
<name>A0AAJ0H9B7_9PEZI</name>
<organism evidence="9 10">
    <name type="scientific">Lasiosphaeria hispida</name>
    <dbReference type="NCBI Taxonomy" id="260671"/>
    <lineage>
        <taxon>Eukaryota</taxon>
        <taxon>Fungi</taxon>
        <taxon>Dikarya</taxon>
        <taxon>Ascomycota</taxon>
        <taxon>Pezizomycotina</taxon>
        <taxon>Sordariomycetes</taxon>
        <taxon>Sordariomycetidae</taxon>
        <taxon>Sordariales</taxon>
        <taxon>Lasiosphaeriaceae</taxon>
        <taxon>Lasiosphaeria</taxon>
    </lineage>
</organism>
<feature type="binding site" evidence="7">
    <location>
        <position position="19"/>
    </location>
    <ligand>
        <name>Zn(2+)</name>
        <dbReference type="ChEBI" id="CHEBI:29105"/>
        <note>catalytic</note>
    </ligand>
</feature>
<feature type="active site" description="Proton donor" evidence="7">
    <location>
        <position position="236"/>
    </location>
</feature>
<comment type="similarity">
    <text evidence="7">Belongs to the metallo-dependent hydrolases superfamily. Adenosine and AMP deaminases family. Adenine deaminase type 2 subfamily.</text>
</comment>
<dbReference type="PANTHER" id="PTHR43114">
    <property type="entry name" value="ADENINE DEAMINASE"/>
    <property type="match status" value="1"/>
</dbReference>
<comment type="function">
    <text evidence="7">Catalyzes the hydrolytic deamination of adenine to hypoxanthine. Plays an important role in the purine salvage pathway and in nitrogen catabolism.</text>
</comment>
<comment type="catalytic activity">
    <reaction evidence="7">
        <text>adenine + H2O + H(+) = hypoxanthine + NH4(+)</text>
        <dbReference type="Rhea" id="RHEA:23688"/>
        <dbReference type="ChEBI" id="CHEBI:15377"/>
        <dbReference type="ChEBI" id="CHEBI:15378"/>
        <dbReference type="ChEBI" id="CHEBI:16708"/>
        <dbReference type="ChEBI" id="CHEBI:17368"/>
        <dbReference type="ChEBI" id="CHEBI:28938"/>
        <dbReference type="EC" id="3.5.4.2"/>
    </reaction>
</comment>
<dbReference type="GO" id="GO:0006146">
    <property type="term" value="P:adenine catabolic process"/>
    <property type="evidence" value="ECO:0007669"/>
    <property type="project" value="UniProtKB-UniRule"/>
</dbReference>
<dbReference type="Proteomes" id="UP001275084">
    <property type="component" value="Unassembled WGS sequence"/>
</dbReference>
<comment type="subcellular location">
    <subcellularLocation>
        <location evidence="7">Cytoplasm</location>
    </subcellularLocation>
    <subcellularLocation>
        <location evidence="7">Nucleus</location>
    </subcellularLocation>
</comment>
<keyword evidence="5 7" id="KW-0546">Nucleotide metabolism</keyword>
<dbReference type="SUPFAM" id="SSF51556">
    <property type="entry name" value="Metallo-dependent hydrolases"/>
    <property type="match status" value="1"/>
</dbReference>
<evidence type="ECO:0000313" key="10">
    <source>
        <dbReference type="Proteomes" id="UP001275084"/>
    </source>
</evidence>
<dbReference type="EC" id="3.5.4.2" evidence="7"/>
<dbReference type="CDD" id="cd01320">
    <property type="entry name" value="ADA"/>
    <property type="match status" value="1"/>
</dbReference>
<comment type="caution">
    <text evidence="9">The sequence shown here is derived from an EMBL/GenBank/DDBJ whole genome shotgun (WGS) entry which is preliminary data.</text>
</comment>
<comment type="cofactor">
    <cofactor evidence="7">
        <name>Zn(2+)</name>
        <dbReference type="ChEBI" id="CHEBI:29105"/>
    </cofactor>
    <text evidence="7">Binds 1 zinc ion per subunit.</text>
</comment>
<dbReference type="GO" id="GO:0043103">
    <property type="term" value="P:hypoxanthine salvage"/>
    <property type="evidence" value="ECO:0007669"/>
    <property type="project" value="UniProtKB-UniRule"/>
</dbReference>
<dbReference type="InterPro" id="IPR028892">
    <property type="entry name" value="ADE"/>
</dbReference>
<keyword evidence="3 7" id="KW-0378">Hydrolase</keyword>
<reference evidence="9" key="1">
    <citation type="journal article" date="2023" name="Mol. Phylogenet. Evol.">
        <title>Genome-scale phylogeny and comparative genomics of the fungal order Sordariales.</title>
        <authorList>
            <person name="Hensen N."/>
            <person name="Bonometti L."/>
            <person name="Westerberg I."/>
            <person name="Brannstrom I.O."/>
            <person name="Guillou S."/>
            <person name="Cros-Aarteil S."/>
            <person name="Calhoun S."/>
            <person name="Haridas S."/>
            <person name="Kuo A."/>
            <person name="Mondo S."/>
            <person name="Pangilinan J."/>
            <person name="Riley R."/>
            <person name="LaButti K."/>
            <person name="Andreopoulos B."/>
            <person name="Lipzen A."/>
            <person name="Chen C."/>
            <person name="Yan M."/>
            <person name="Daum C."/>
            <person name="Ng V."/>
            <person name="Clum A."/>
            <person name="Steindorff A."/>
            <person name="Ohm R.A."/>
            <person name="Martin F."/>
            <person name="Silar P."/>
            <person name="Natvig D.O."/>
            <person name="Lalanne C."/>
            <person name="Gautier V."/>
            <person name="Ament-Velasquez S.L."/>
            <person name="Kruys A."/>
            <person name="Hutchinson M.I."/>
            <person name="Powell A.J."/>
            <person name="Barry K."/>
            <person name="Miller A.N."/>
            <person name="Grigoriev I.V."/>
            <person name="Debuchy R."/>
            <person name="Gladieux P."/>
            <person name="Hiltunen Thoren M."/>
            <person name="Johannesson H."/>
        </authorList>
    </citation>
    <scope>NUCLEOTIDE SEQUENCE</scope>
    <source>
        <strain evidence="9">CBS 955.72</strain>
    </source>
</reference>
<dbReference type="InterPro" id="IPR006330">
    <property type="entry name" value="Ado/ade_deaminase"/>
</dbReference>
<sequence length="381" mass="41261">MCKSPLHNLLTALPKCEHHVHLEGTLSPELLFELAAKNNIALPPVSSQASREVGADAVDPAFASPGALYARYAEFTSLDDFLHYYYIGFRVLLTASDFEALTYAYLRRAATGLSGPASAPRSSNVRHTEVFFDPQGHTPRGIPPSTIITGFHAAAARAERDFGITAQLIPCLLRHLPVSSAEETFTSLIDAGFFASGALAGLGLCSTELDRPPALYAPIFSRAAALGIRRTAHAGEEGPPGYVSAAVRELGVQRVDHGVRAAEEEGVMRGLREAGVLLTVCPLSNVALRGVHEVREVPVRVFLERGVKFSLNSDDPAYFGGYVQENYCAVEEAFGLSVGEWRTIARNAVEGSWCGEERKGVILREVEEVVREWVEREGGEL</sequence>
<dbReference type="GO" id="GO:0009117">
    <property type="term" value="P:nucleotide metabolic process"/>
    <property type="evidence" value="ECO:0007669"/>
    <property type="project" value="UniProtKB-KW"/>
</dbReference>
<dbReference type="PANTHER" id="PTHR43114:SF6">
    <property type="entry name" value="ADENINE DEAMINASE"/>
    <property type="match status" value="1"/>
</dbReference>
<evidence type="ECO:0000256" key="5">
    <source>
        <dbReference type="ARBA" id="ARBA00023080"/>
    </source>
</evidence>
<reference evidence="9" key="2">
    <citation type="submission" date="2023-06" db="EMBL/GenBank/DDBJ databases">
        <authorList>
            <consortium name="Lawrence Berkeley National Laboratory"/>
            <person name="Haridas S."/>
            <person name="Hensen N."/>
            <person name="Bonometti L."/>
            <person name="Westerberg I."/>
            <person name="Brannstrom I.O."/>
            <person name="Guillou S."/>
            <person name="Cros-Aarteil S."/>
            <person name="Calhoun S."/>
            <person name="Kuo A."/>
            <person name="Mondo S."/>
            <person name="Pangilinan J."/>
            <person name="Riley R."/>
            <person name="Labutti K."/>
            <person name="Andreopoulos B."/>
            <person name="Lipzen A."/>
            <person name="Chen C."/>
            <person name="Yanf M."/>
            <person name="Daum C."/>
            <person name="Ng V."/>
            <person name="Clum A."/>
            <person name="Steindorff A."/>
            <person name="Ohm R."/>
            <person name="Martin F."/>
            <person name="Silar P."/>
            <person name="Natvig D."/>
            <person name="Lalanne C."/>
            <person name="Gautier V."/>
            <person name="Ament-Velasquez S.L."/>
            <person name="Kruys A."/>
            <person name="Hutchinson M.I."/>
            <person name="Powell A.J."/>
            <person name="Barry K."/>
            <person name="Miller A.N."/>
            <person name="Grigoriev I.V."/>
            <person name="Debuchy R."/>
            <person name="Gladieux P."/>
            <person name="Thoren M.H."/>
            <person name="Johannesson H."/>
        </authorList>
    </citation>
    <scope>NUCLEOTIDE SEQUENCE</scope>
    <source>
        <strain evidence="9">CBS 955.72</strain>
    </source>
</reference>
<dbReference type="GO" id="GO:0008270">
    <property type="term" value="F:zinc ion binding"/>
    <property type="evidence" value="ECO:0007669"/>
    <property type="project" value="UniProtKB-UniRule"/>
</dbReference>
<feature type="binding site" evidence="7">
    <location>
        <position position="233"/>
    </location>
    <ligand>
        <name>Zn(2+)</name>
        <dbReference type="ChEBI" id="CHEBI:29105"/>
        <note>catalytic</note>
    </ligand>
</feature>
<keyword evidence="2 7" id="KW-0479">Metal-binding</keyword>
<feature type="binding site" evidence="7">
    <location>
        <position position="314"/>
    </location>
    <ligand>
        <name>Zn(2+)</name>
        <dbReference type="ChEBI" id="CHEBI:29105"/>
        <note>catalytic</note>
    </ligand>
</feature>
<keyword evidence="6 7" id="KW-0539">Nucleus</keyword>
<feature type="binding site" evidence="7">
    <location>
        <position position="315"/>
    </location>
    <ligand>
        <name>substrate</name>
    </ligand>
</feature>
<accession>A0AAJ0H9B7</accession>
<evidence type="ECO:0000313" key="9">
    <source>
        <dbReference type="EMBL" id="KAK3344186.1"/>
    </source>
</evidence>
<dbReference type="NCBIfam" id="TIGR01430">
    <property type="entry name" value="aden_deam"/>
    <property type="match status" value="1"/>
</dbReference>
<evidence type="ECO:0000256" key="3">
    <source>
        <dbReference type="ARBA" id="ARBA00022801"/>
    </source>
</evidence>
<dbReference type="InterPro" id="IPR001365">
    <property type="entry name" value="A_deaminase_dom"/>
</dbReference>
<feature type="domain" description="Adenosine deaminase" evidence="8">
    <location>
        <begin position="14"/>
        <end position="368"/>
    </location>
</feature>
<evidence type="ECO:0000256" key="2">
    <source>
        <dbReference type="ARBA" id="ARBA00022723"/>
    </source>
</evidence>